<dbReference type="PANTHER" id="PTHR37984:SF5">
    <property type="entry name" value="PROTEIN NYNRIN-LIKE"/>
    <property type="match status" value="1"/>
</dbReference>
<comment type="caution">
    <text evidence="1">The sequence shown here is derived from an EMBL/GenBank/DDBJ whole genome shotgun (WGS) entry which is preliminary data.</text>
</comment>
<dbReference type="InterPro" id="IPR050951">
    <property type="entry name" value="Retrovirus_Pol_polyprotein"/>
</dbReference>
<reference evidence="1" key="1">
    <citation type="submission" date="2023-07" db="EMBL/GenBank/DDBJ databases">
        <title>Chromosome-level genome assembly of Artemia franciscana.</title>
        <authorList>
            <person name="Jo E."/>
        </authorList>
    </citation>
    <scope>NUCLEOTIDE SEQUENCE</scope>
    <source>
        <tissue evidence="1">Whole body</tissue>
    </source>
</reference>
<evidence type="ECO:0000313" key="1">
    <source>
        <dbReference type="EMBL" id="KAK2706889.1"/>
    </source>
</evidence>
<accession>A0AA88KYL4</accession>
<dbReference type="AlphaFoldDB" id="A0AA88KYL4"/>
<dbReference type="Proteomes" id="UP001187531">
    <property type="component" value="Unassembled WGS sequence"/>
</dbReference>
<dbReference type="Gene3D" id="3.30.70.270">
    <property type="match status" value="1"/>
</dbReference>
<dbReference type="SUPFAM" id="SSF56672">
    <property type="entry name" value="DNA/RNA polymerases"/>
    <property type="match status" value="1"/>
</dbReference>
<dbReference type="EMBL" id="JAVRJZ010000019">
    <property type="protein sequence ID" value="KAK2706889.1"/>
    <property type="molecule type" value="Genomic_DNA"/>
</dbReference>
<keyword evidence="2" id="KW-1185">Reference proteome</keyword>
<name>A0AA88KYL4_ARTSF</name>
<gene>
    <name evidence="1" type="ORF">QYM36_014804</name>
</gene>
<dbReference type="InterPro" id="IPR043128">
    <property type="entry name" value="Rev_trsase/Diguanyl_cyclase"/>
</dbReference>
<dbReference type="InterPro" id="IPR043502">
    <property type="entry name" value="DNA/RNA_pol_sf"/>
</dbReference>
<proteinExistence type="predicted"/>
<dbReference type="PANTHER" id="PTHR37984">
    <property type="entry name" value="PROTEIN CBG26694"/>
    <property type="match status" value="1"/>
</dbReference>
<organism evidence="1 2">
    <name type="scientific">Artemia franciscana</name>
    <name type="common">Brine shrimp</name>
    <name type="synonym">Artemia sanfranciscana</name>
    <dbReference type="NCBI Taxonomy" id="6661"/>
    <lineage>
        <taxon>Eukaryota</taxon>
        <taxon>Metazoa</taxon>
        <taxon>Ecdysozoa</taxon>
        <taxon>Arthropoda</taxon>
        <taxon>Crustacea</taxon>
        <taxon>Branchiopoda</taxon>
        <taxon>Anostraca</taxon>
        <taxon>Artemiidae</taxon>
        <taxon>Artemia</taxon>
    </lineage>
</organism>
<sequence length="191" mass="22127">MGGEHPSSSDPSEESESYLYAFNLVNSKDGTFATITINRQIQADFKTDTGAQANLILQHYLNMLYPRVPITSHTLIWFPYTFTWNLTRKEHDDRLEEVLKHSRKSGIKSSKRKCQLGLEMVCYFGHVISKDGIKPDPKKFRVFNDNPKSYTKEEHQTLLGKLNVIFRCIPDISSKNKPRRDLLKEESFDLQ</sequence>
<protein>
    <submittedName>
        <fullName evidence="1">Uncharacterized protein</fullName>
    </submittedName>
</protein>
<evidence type="ECO:0000313" key="2">
    <source>
        <dbReference type="Proteomes" id="UP001187531"/>
    </source>
</evidence>
<dbReference type="GO" id="GO:0071897">
    <property type="term" value="P:DNA biosynthetic process"/>
    <property type="evidence" value="ECO:0007669"/>
    <property type="project" value="UniProtKB-ARBA"/>
</dbReference>